<name>A0ACB0KU56_TRIPR</name>
<evidence type="ECO:0000313" key="1">
    <source>
        <dbReference type="EMBL" id="CAJ2659725.1"/>
    </source>
</evidence>
<protein>
    <submittedName>
        <fullName evidence="1">Uncharacterized protein</fullName>
    </submittedName>
</protein>
<gene>
    <name evidence="1" type="ORF">MILVUS5_LOCUS25825</name>
</gene>
<proteinExistence type="predicted"/>
<comment type="caution">
    <text evidence="1">The sequence shown here is derived from an EMBL/GenBank/DDBJ whole genome shotgun (WGS) entry which is preliminary data.</text>
</comment>
<organism evidence="1 2">
    <name type="scientific">Trifolium pratense</name>
    <name type="common">Red clover</name>
    <dbReference type="NCBI Taxonomy" id="57577"/>
    <lineage>
        <taxon>Eukaryota</taxon>
        <taxon>Viridiplantae</taxon>
        <taxon>Streptophyta</taxon>
        <taxon>Embryophyta</taxon>
        <taxon>Tracheophyta</taxon>
        <taxon>Spermatophyta</taxon>
        <taxon>Magnoliopsida</taxon>
        <taxon>eudicotyledons</taxon>
        <taxon>Gunneridae</taxon>
        <taxon>Pentapetalae</taxon>
        <taxon>rosids</taxon>
        <taxon>fabids</taxon>
        <taxon>Fabales</taxon>
        <taxon>Fabaceae</taxon>
        <taxon>Papilionoideae</taxon>
        <taxon>50 kb inversion clade</taxon>
        <taxon>NPAAA clade</taxon>
        <taxon>Hologalegina</taxon>
        <taxon>IRL clade</taxon>
        <taxon>Trifolieae</taxon>
        <taxon>Trifolium</taxon>
    </lineage>
</organism>
<evidence type="ECO:0000313" key="2">
    <source>
        <dbReference type="Proteomes" id="UP001177021"/>
    </source>
</evidence>
<dbReference type="EMBL" id="CASHSV030000311">
    <property type="protein sequence ID" value="CAJ2659725.1"/>
    <property type="molecule type" value="Genomic_DNA"/>
</dbReference>
<dbReference type="Proteomes" id="UP001177021">
    <property type="component" value="Unassembled WGS sequence"/>
</dbReference>
<accession>A0ACB0KU56</accession>
<sequence length="742" mass="84787">MLIFSKFKKSFSPCSSAFRRTTNNSLRSFSVSSNLQGLRFCIWVALKFDTFTDEPYNMVSDILSCNNWHSIYWEALELLNKKGILLTSDSVRALVRSYSHLGHTDKAIEVFGRMRELDVIPDAHIYNTILRDVLRKQLFELASALYTTMVKSNVVPNLNTYNMLIDGFCKSGNMAGAYEMLIEMEKVNLTPDVVTYTSVLYGSCQAKNVDKARNVFNEMKIMKCPPDIVSCNVMLNGYCQMGRLDEALSFVLSMKTDGFSLNRNGYCSLLNAFFRARRYSEAYAWYARMFKEGIAPDVVMYAIMMHGLSDEGRVVEAAKMLDEMTQIGLIPDAYCYNAIIKGLCDIGLFNQAQSLRRKISEHNVYTHTIIISEMCKRGMIDEAQELFNRIEKLGCVPSVVTFNALIDGLCKADKLKEAYRLCSDMWRQYWLSSRGPDLQEKVEQMFAAGQFLNAYDYVTLTNSRVKPDIITYNILINACCRADEIEFAFHLFKELRTNGLSPDSVTYGTLIKECFIVDSEEKAFNILERMREAGCEPTLSFYKTLMTSLCKNRKVSPALSLYLKYLKSLPSRDNDSISALEEYLVGWKLDGGKLEQVIRGLLELDFRAKDFKLAPYTILLIGFCQVEKVREALIIFSVLGEFNIKINDTSCVHLIRGLCKENNIYDAGIIFLYSLDKGFMLKPKICYQLFVRLLDSQYKLAVYLIGRMKSFGYRLDSLEIALQCLVDANTKRKKIKSVLSRD</sequence>
<keyword evidence="2" id="KW-1185">Reference proteome</keyword>
<reference evidence="1" key="1">
    <citation type="submission" date="2023-10" db="EMBL/GenBank/DDBJ databases">
        <authorList>
            <person name="Rodriguez Cubillos JULIANA M."/>
            <person name="De Vega J."/>
        </authorList>
    </citation>
    <scope>NUCLEOTIDE SEQUENCE</scope>
</reference>